<evidence type="ECO:0000259" key="2">
    <source>
        <dbReference type="Pfam" id="PF02371"/>
    </source>
</evidence>
<dbReference type="GO" id="GO:0004803">
    <property type="term" value="F:transposase activity"/>
    <property type="evidence" value="ECO:0007669"/>
    <property type="project" value="InterPro"/>
</dbReference>
<evidence type="ECO:0000313" key="4">
    <source>
        <dbReference type="Proteomes" id="UP000231019"/>
    </source>
</evidence>
<reference evidence="3 4" key="1">
    <citation type="submission" date="2017-09" db="EMBL/GenBank/DDBJ databases">
        <title>Depth-based differentiation of microbial function through sediment-hosted aquifers and enrichment of novel symbionts in the deep terrestrial subsurface.</title>
        <authorList>
            <person name="Probst A.J."/>
            <person name="Ladd B."/>
            <person name="Jarett J.K."/>
            <person name="Geller-Mcgrath D.E."/>
            <person name="Sieber C.M."/>
            <person name="Emerson J.B."/>
            <person name="Anantharaman K."/>
            <person name="Thomas B.C."/>
            <person name="Malmstrom R."/>
            <person name="Stieglmeier M."/>
            <person name="Klingl A."/>
            <person name="Woyke T."/>
            <person name="Ryan C.M."/>
            <person name="Banfield J.F."/>
        </authorList>
    </citation>
    <scope>NUCLEOTIDE SEQUENCE [LARGE SCALE GENOMIC DNA]</scope>
    <source>
        <strain evidence="3">CG17_big_fil_post_rev_8_21_14_2_50_48_46</strain>
    </source>
</reference>
<dbReference type="Proteomes" id="UP000231019">
    <property type="component" value="Unassembled WGS sequence"/>
</dbReference>
<gene>
    <name evidence="3" type="ORF">COW36_18780</name>
</gene>
<dbReference type="Pfam" id="PF02371">
    <property type="entry name" value="Transposase_20"/>
    <property type="match status" value="1"/>
</dbReference>
<dbReference type="PANTHER" id="PTHR33055">
    <property type="entry name" value="TRANSPOSASE FOR INSERTION SEQUENCE ELEMENT IS1111A"/>
    <property type="match status" value="1"/>
</dbReference>
<sequence>MSEEAFCESLKGVFGYRGTPERKAALYASAKVQAENDSQLMTGGEVAALVRLIQRTREQLLELKAQMQAAILRIDYGHLLLDIPAMGEVCISSILGELGDLRGYSHKAQVLKMAGLNLIVKSSGKKIGRARISRQGRTQVRFLLFRAAVNCARKNSPLYPYFASKGTGNKAITACSRKLLRIAFAVARDGQPFCAERLRTAERSV</sequence>
<evidence type="ECO:0000256" key="1">
    <source>
        <dbReference type="SAM" id="Coils"/>
    </source>
</evidence>
<protein>
    <recommendedName>
        <fullName evidence="2">Transposase IS116/IS110/IS902 C-terminal domain-containing protein</fullName>
    </recommendedName>
</protein>
<dbReference type="InterPro" id="IPR047650">
    <property type="entry name" value="Transpos_IS110"/>
</dbReference>
<accession>A0A2M7G065</accession>
<dbReference type="GO" id="GO:0003677">
    <property type="term" value="F:DNA binding"/>
    <property type="evidence" value="ECO:0007669"/>
    <property type="project" value="InterPro"/>
</dbReference>
<dbReference type="EMBL" id="PFFQ01000054">
    <property type="protein sequence ID" value="PIW14974.1"/>
    <property type="molecule type" value="Genomic_DNA"/>
</dbReference>
<name>A0A2M7G065_9BACT</name>
<evidence type="ECO:0000313" key="3">
    <source>
        <dbReference type="EMBL" id="PIW14974.1"/>
    </source>
</evidence>
<dbReference type="PANTHER" id="PTHR33055:SF3">
    <property type="entry name" value="PUTATIVE TRANSPOSASE FOR IS117-RELATED"/>
    <property type="match status" value="1"/>
</dbReference>
<organism evidence="3 4">
    <name type="scientific">bacterium (Candidatus Blackallbacteria) CG17_big_fil_post_rev_8_21_14_2_50_48_46</name>
    <dbReference type="NCBI Taxonomy" id="2014261"/>
    <lineage>
        <taxon>Bacteria</taxon>
        <taxon>Candidatus Blackallbacteria</taxon>
    </lineage>
</organism>
<dbReference type="InterPro" id="IPR003346">
    <property type="entry name" value="Transposase_20"/>
</dbReference>
<feature type="coiled-coil region" evidence="1">
    <location>
        <begin position="46"/>
        <end position="73"/>
    </location>
</feature>
<proteinExistence type="predicted"/>
<dbReference type="GO" id="GO:0006313">
    <property type="term" value="P:DNA transposition"/>
    <property type="evidence" value="ECO:0007669"/>
    <property type="project" value="InterPro"/>
</dbReference>
<comment type="caution">
    <text evidence="3">The sequence shown here is derived from an EMBL/GenBank/DDBJ whole genome shotgun (WGS) entry which is preliminary data.</text>
</comment>
<feature type="domain" description="Transposase IS116/IS110/IS902 C-terminal" evidence="2">
    <location>
        <begin position="78"/>
        <end position="158"/>
    </location>
</feature>
<dbReference type="AlphaFoldDB" id="A0A2M7G065"/>
<keyword evidence="1" id="KW-0175">Coiled coil</keyword>